<dbReference type="PANTHER" id="PTHR43024">
    <property type="entry name" value="UDP-N-ACETYLMURAMOYL-TRIPEPTIDE--D-ALANYL-D-ALANINE LIGASE"/>
    <property type="match status" value="1"/>
</dbReference>
<proteinExistence type="inferred from homology"/>
<accession>A0AA35UDW4</accession>
<evidence type="ECO:0000259" key="13">
    <source>
        <dbReference type="Pfam" id="PF02875"/>
    </source>
</evidence>
<dbReference type="GeneID" id="88223577"/>
<dbReference type="GO" id="GO:0005524">
    <property type="term" value="F:ATP binding"/>
    <property type="evidence" value="ECO:0007669"/>
    <property type="project" value="UniProtKB-UniRule"/>
</dbReference>
<dbReference type="GO" id="GO:0005737">
    <property type="term" value="C:cytoplasm"/>
    <property type="evidence" value="ECO:0007669"/>
    <property type="project" value="UniProtKB-SubCell"/>
</dbReference>
<evidence type="ECO:0000256" key="5">
    <source>
        <dbReference type="ARBA" id="ARBA00022840"/>
    </source>
</evidence>
<evidence type="ECO:0000256" key="4">
    <source>
        <dbReference type="ARBA" id="ARBA00022741"/>
    </source>
</evidence>
<comment type="similarity">
    <text evidence="10">Belongs to the MurCDEF family. MurF subfamily.</text>
</comment>
<dbReference type="Gene3D" id="3.90.190.20">
    <property type="entry name" value="Mur ligase, C-terminal domain"/>
    <property type="match status" value="1"/>
</dbReference>
<dbReference type="InterPro" id="IPR051046">
    <property type="entry name" value="MurCDEF_CellWall_CoF430Synth"/>
</dbReference>
<keyword evidence="7 10" id="KW-0573">Peptidoglycan synthesis</keyword>
<dbReference type="Gene3D" id="3.40.1190.10">
    <property type="entry name" value="Mur-like, catalytic domain"/>
    <property type="match status" value="1"/>
</dbReference>
<comment type="subcellular location">
    <subcellularLocation>
        <location evidence="10 11">Cytoplasm</location>
    </subcellularLocation>
</comment>
<name>A0AA35UDW4_METCP</name>
<organism evidence="15 16">
    <name type="scientific">Methylococcus capsulatus</name>
    <dbReference type="NCBI Taxonomy" id="414"/>
    <lineage>
        <taxon>Bacteria</taxon>
        <taxon>Pseudomonadati</taxon>
        <taxon>Pseudomonadota</taxon>
        <taxon>Gammaproteobacteria</taxon>
        <taxon>Methylococcales</taxon>
        <taxon>Methylococcaceae</taxon>
        <taxon>Methylococcus</taxon>
    </lineage>
</organism>
<dbReference type="EMBL" id="OX458332">
    <property type="protein sequence ID" value="CAI8894647.1"/>
    <property type="molecule type" value="Genomic_DNA"/>
</dbReference>
<dbReference type="Proteomes" id="UP001158598">
    <property type="component" value="Chromosome"/>
</dbReference>
<comment type="catalytic activity">
    <reaction evidence="10 11">
        <text>D-alanyl-D-alanine + UDP-N-acetyl-alpha-D-muramoyl-L-alanyl-gamma-D-glutamyl-meso-2,6-diaminopimelate + ATP = UDP-N-acetyl-alpha-D-muramoyl-L-alanyl-gamma-D-glutamyl-meso-2,6-diaminopimeloyl-D-alanyl-D-alanine + ADP + phosphate + H(+)</text>
        <dbReference type="Rhea" id="RHEA:28374"/>
        <dbReference type="ChEBI" id="CHEBI:15378"/>
        <dbReference type="ChEBI" id="CHEBI:30616"/>
        <dbReference type="ChEBI" id="CHEBI:43474"/>
        <dbReference type="ChEBI" id="CHEBI:57822"/>
        <dbReference type="ChEBI" id="CHEBI:61386"/>
        <dbReference type="ChEBI" id="CHEBI:83905"/>
        <dbReference type="ChEBI" id="CHEBI:456216"/>
        <dbReference type="EC" id="6.3.2.10"/>
    </reaction>
</comment>
<evidence type="ECO:0000256" key="8">
    <source>
        <dbReference type="ARBA" id="ARBA00023306"/>
    </source>
</evidence>
<keyword evidence="5 10" id="KW-0067">ATP-binding</keyword>
<keyword evidence="6 10" id="KW-0133">Cell shape</keyword>
<feature type="domain" description="Mur ligase N-terminal catalytic" evidence="12">
    <location>
        <begin position="24"/>
        <end position="70"/>
    </location>
</feature>
<sequence length="449" mass="47417">MNLGELAKHVPGAKLSGDAETSFDGVSTDTRAIRPGSLFFALRGDRFDAHDFIADAVGGGAAALVVERRIDTPLPQIIVPDGRRALGAAAAAWRAQFDVPLIAVAGSNGKTTVTQMIAAILAAAFGEERRLATRGNLNNDVGLPLMLFELKAGHRIAVLELGMNHPGEIAYLANLARPTVALVTNAQREHQEFMASVEATAHENGSVIAALPTDGTAVFPADDPCAGIWRKLAGTRRVIDFARRGTATVSGTFRTSAGFAEVSITTPAGCWQANLPLAGEHNVHNALAATAAALAAGVPPEAIRRGLESFRPVAGRGVQLRTRTGARLIDDTYNANPDSVRAAIDVLAGFPQPRILALGDMGEVGVHGPEFHREIGRYARERDIDTLLALGELSSETVRTFGTSGHHFGTMDELIAALASADRPEATLLVKGSRFMQMERAVKALAKPE</sequence>
<feature type="domain" description="Mur ligase central" evidence="14">
    <location>
        <begin position="104"/>
        <end position="293"/>
    </location>
</feature>
<dbReference type="GO" id="GO:0051301">
    <property type="term" value="P:cell division"/>
    <property type="evidence" value="ECO:0007669"/>
    <property type="project" value="UniProtKB-KW"/>
</dbReference>
<dbReference type="InterPro" id="IPR035911">
    <property type="entry name" value="MurE/MurF_N"/>
</dbReference>
<evidence type="ECO:0000256" key="11">
    <source>
        <dbReference type="RuleBase" id="RU004136"/>
    </source>
</evidence>
<dbReference type="Pfam" id="PF08245">
    <property type="entry name" value="Mur_ligase_M"/>
    <property type="match status" value="1"/>
</dbReference>
<dbReference type="InterPro" id="IPR005863">
    <property type="entry name" value="UDP-N-AcMur_synth"/>
</dbReference>
<keyword evidence="3 10" id="KW-0132">Cell division</keyword>
<evidence type="ECO:0000259" key="12">
    <source>
        <dbReference type="Pfam" id="PF01225"/>
    </source>
</evidence>
<dbReference type="NCBIfam" id="TIGR01143">
    <property type="entry name" value="murF"/>
    <property type="match status" value="1"/>
</dbReference>
<dbReference type="HAMAP" id="MF_02019">
    <property type="entry name" value="MurF"/>
    <property type="match status" value="1"/>
</dbReference>
<evidence type="ECO:0000256" key="2">
    <source>
        <dbReference type="ARBA" id="ARBA00022598"/>
    </source>
</evidence>
<dbReference type="Gene3D" id="3.40.1390.10">
    <property type="entry name" value="MurE/MurF, N-terminal domain"/>
    <property type="match status" value="1"/>
</dbReference>
<dbReference type="InterPro" id="IPR036615">
    <property type="entry name" value="Mur_ligase_C_dom_sf"/>
</dbReference>
<dbReference type="GO" id="GO:0047480">
    <property type="term" value="F:UDP-N-acetylmuramoyl-tripeptide-D-alanyl-D-alanine ligase activity"/>
    <property type="evidence" value="ECO:0007669"/>
    <property type="project" value="UniProtKB-UniRule"/>
</dbReference>
<feature type="domain" description="Mur ligase C-terminal" evidence="13">
    <location>
        <begin position="320"/>
        <end position="434"/>
    </location>
</feature>
<dbReference type="GO" id="GO:0009252">
    <property type="term" value="P:peptidoglycan biosynthetic process"/>
    <property type="evidence" value="ECO:0007669"/>
    <property type="project" value="UniProtKB-UniRule"/>
</dbReference>
<evidence type="ECO:0000256" key="6">
    <source>
        <dbReference type="ARBA" id="ARBA00022960"/>
    </source>
</evidence>
<protein>
    <recommendedName>
        <fullName evidence="10 11">UDP-N-acetylmuramoyl-tripeptide--D-alanyl-D-alanine ligase</fullName>
        <ecNumber evidence="10 11">6.3.2.10</ecNumber>
    </recommendedName>
    <alternativeName>
        <fullName evidence="10">D-alanyl-D-alanine-adding enzyme</fullName>
    </alternativeName>
</protein>
<dbReference type="InterPro" id="IPR013221">
    <property type="entry name" value="Mur_ligase_cen"/>
</dbReference>
<comment type="function">
    <text evidence="10 11">Involved in cell wall formation. Catalyzes the final step in the synthesis of UDP-N-acetylmuramoyl-pentapeptide, the precursor of murein.</text>
</comment>
<dbReference type="InterPro" id="IPR004101">
    <property type="entry name" value="Mur_ligase_C"/>
</dbReference>
<dbReference type="OMA" id="LYGEHHV"/>
<keyword evidence="1 10" id="KW-0963">Cytoplasm</keyword>
<keyword evidence="2 10" id="KW-0436">Ligase</keyword>
<evidence type="ECO:0000313" key="15">
    <source>
        <dbReference type="EMBL" id="CAI8894647.1"/>
    </source>
</evidence>
<dbReference type="GO" id="GO:0008360">
    <property type="term" value="P:regulation of cell shape"/>
    <property type="evidence" value="ECO:0007669"/>
    <property type="project" value="UniProtKB-KW"/>
</dbReference>
<evidence type="ECO:0000256" key="1">
    <source>
        <dbReference type="ARBA" id="ARBA00022490"/>
    </source>
</evidence>
<evidence type="ECO:0000256" key="3">
    <source>
        <dbReference type="ARBA" id="ARBA00022618"/>
    </source>
</evidence>
<dbReference type="InterPro" id="IPR000713">
    <property type="entry name" value="Mur_ligase_N"/>
</dbReference>
<gene>
    <name evidence="10 15" type="primary">murF</name>
    <name evidence="15" type="ORF">MCNOR_3323</name>
</gene>
<dbReference type="SUPFAM" id="SSF53244">
    <property type="entry name" value="MurD-like peptide ligases, peptide-binding domain"/>
    <property type="match status" value="1"/>
</dbReference>
<comment type="pathway">
    <text evidence="10 11">Cell wall biogenesis; peptidoglycan biosynthesis.</text>
</comment>
<evidence type="ECO:0000256" key="9">
    <source>
        <dbReference type="ARBA" id="ARBA00023316"/>
    </source>
</evidence>
<dbReference type="SUPFAM" id="SSF63418">
    <property type="entry name" value="MurE/MurF N-terminal domain"/>
    <property type="match status" value="1"/>
</dbReference>
<dbReference type="EC" id="6.3.2.10" evidence="10 11"/>
<dbReference type="PANTHER" id="PTHR43024:SF1">
    <property type="entry name" value="UDP-N-ACETYLMURAMOYL-TRIPEPTIDE--D-ALANYL-D-ALANINE LIGASE"/>
    <property type="match status" value="1"/>
</dbReference>
<dbReference type="GO" id="GO:0071555">
    <property type="term" value="P:cell wall organization"/>
    <property type="evidence" value="ECO:0007669"/>
    <property type="project" value="UniProtKB-KW"/>
</dbReference>
<evidence type="ECO:0000256" key="7">
    <source>
        <dbReference type="ARBA" id="ARBA00022984"/>
    </source>
</evidence>
<evidence type="ECO:0000313" key="16">
    <source>
        <dbReference type="Proteomes" id="UP001158598"/>
    </source>
</evidence>
<dbReference type="RefSeq" id="WP_010960576.1">
    <property type="nucleotide sequence ID" value="NZ_OX458332.1"/>
</dbReference>
<keyword evidence="4 10" id="KW-0547">Nucleotide-binding</keyword>
<keyword evidence="8 10" id="KW-0131">Cell cycle</keyword>
<keyword evidence="9 10" id="KW-0961">Cell wall biogenesis/degradation</keyword>
<dbReference type="AlphaFoldDB" id="A0AA35UDW4"/>
<evidence type="ECO:0000259" key="14">
    <source>
        <dbReference type="Pfam" id="PF08245"/>
    </source>
</evidence>
<feature type="binding site" evidence="10">
    <location>
        <begin position="106"/>
        <end position="112"/>
    </location>
    <ligand>
        <name>ATP</name>
        <dbReference type="ChEBI" id="CHEBI:30616"/>
    </ligand>
</feature>
<dbReference type="InterPro" id="IPR036565">
    <property type="entry name" value="Mur-like_cat_sf"/>
</dbReference>
<dbReference type="SUPFAM" id="SSF53623">
    <property type="entry name" value="MurD-like peptide ligases, catalytic domain"/>
    <property type="match status" value="1"/>
</dbReference>
<evidence type="ECO:0000256" key="10">
    <source>
        <dbReference type="HAMAP-Rule" id="MF_02019"/>
    </source>
</evidence>
<dbReference type="Pfam" id="PF01225">
    <property type="entry name" value="Mur_ligase"/>
    <property type="match status" value="1"/>
</dbReference>
<reference evidence="15" key="1">
    <citation type="submission" date="2023-03" db="EMBL/GenBank/DDBJ databases">
        <authorList>
            <person name="Pearce D."/>
        </authorList>
    </citation>
    <scope>NUCLEOTIDE SEQUENCE</scope>
    <source>
        <strain evidence="15">Mc</strain>
    </source>
</reference>
<dbReference type="Pfam" id="PF02875">
    <property type="entry name" value="Mur_ligase_C"/>
    <property type="match status" value="1"/>
</dbReference>